<evidence type="ECO:0000256" key="2">
    <source>
        <dbReference type="ARBA" id="ARBA00022827"/>
    </source>
</evidence>
<dbReference type="SUPFAM" id="SSF51905">
    <property type="entry name" value="FAD/NAD(P)-binding domain"/>
    <property type="match status" value="1"/>
</dbReference>
<feature type="domain" description="FAD-binding" evidence="5">
    <location>
        <begin position="47"/>
        <end position="428"/>
    </location>
</feature>
<keyword evidence="3" id="KW-0560">Oxidoreductase</keyword>
<dbReference type="Gene3D" id="3.30.9.10">
    <property type="entry name" value="D-Amino Acid Oxidase, subunit A, domain 2"/>
    <property type="match status" value="1"/>
</dbReference>
<evidence type="ECO:0000256" key="4">
    <source>
        <dbReference type="SAM" id="MobiDB-lite"/>
    </source>
</evidence>
<evidence type="ECO:0000313" key="6">
    <source>
        <dbReference type="EMBL" id="KAF4462187.1"/>
    </source>
</evidence>
<sequence>MSPFINNGDRDGIKNGHSSSISEQSPETRVNNDSIEVPLALDTDLVETEFLIVGAGPAGASLACFLSSYGRGMIQAVNDKMLTTTGLKGIMISSAPGTANTPRAHITNMAALECLRDIGLDKELNAIASNGNHMVHTRWCHSMAGEEYARIHSWGNAPSRKGDYELASPCNPVDLPQTLLEPVLVRHATLNGFKARFDTTLLSFKEHDPTGRITASLRDNISGLDYQLHTKYLFGADGARSQVVKQLDLPLSIKPGQGMAINILVKADLSHLVQHRQGNLHWVMQPDKEHPDFGWMGIVRMVKPWHEWMFILFPNRDYASKIEPSRGAYLRRVREFIGDDTPAEILNVSKWFINETVAEEYSRGNGFCLGDAVHQHPPMNGLGSNTCIQDAFNLAWKIAYVHRGLAKPSLLSSYNTERQPVGRSIITRANQAFRDHFLIWDALGTVPDDVADRRKVLEELRAATPEGSQRRRAFQEAISGTAHEFHGLGIEMGQVYEGRGIYDADEQQPYVRPGRAARDEVLFYEPSTYPGCRLPHVWLNKAVPEKPASTIDLAGHGAFTLFTGIGGERWNYAAGVVSAELKVPINVHSVGFRQDWEDVYFDWDRLRGVEESGAVFVRPDRVMAWRATIVPETDEACYAKLVQVVRAILGYE</sequence>
<proteinExistence type="predicted"/>
<evidence type="ECO:0000313" key="7">
    <source>
        <dbReference type="Proteomes" id="UP000554235"/>
    </source>
</evidence>
<dbReference type="Pfam" id="PF01494">
    <property type="entry name" value="FAD_binding_3"/>
    <property type="match status" value="1"/>
</dbReference>
<organism evidence="6 7">
    <name type="scientific">Fusarium albosuccineum</name>
    <dbReference type="NCBI Taxonomy" id="1237068"/>
    <lineage>
        <taxon>Eukaryota</taxon>
        <taxon>Fungi</taxon>
        <taxon>Dikarya</taxon>
        <taxon>Ascomycota</taxon>
        <taxon>Pezizomycotina</taxon>
        <taxon>Sordariomycetes</taxon>
        <taxon>Hypocreomycetidae</taxon>
        <taxon>Hypocreales</taxon>
        <taxon>Nectriaceae</taxon>
        <taxon>Fusarium</taxon>
        <taxon>Fusarium decemcellulare species complex</taxon>
    </lineage>
</organism>
<feature type="compositionally biased region" description="Polar residues" evidence="4">
    <location>
        <begin position="16"/>
        <end position="34"/>
    </location>
</feature>
<dbReference type="InterPro" id="IPR002938">
    <property type="entry name" value="FAD-bd"/>
</dbReference>
<feature type="region of interest" description="Disordered" evidence="4">
    <location>
        <begin position="1"/>
        <end position="34"/>
    </location>
</feature>
<evidence type="ECO:0000256" key="1">
    <source>
        <dbReference type="ARBA" id="ARBA00022630"/>
    </source>
</evidence>
<accession>A0A8H4L3D6</accession>
<gene>
    <name evidence="6" type="ORF">FALBO_11002</name>
</gene>
<dbReference type="OrthoDB" id="2690153at2759"/>
<reference evidence="6 7" key="1">
    <citation type="submission" date="2020-01" db="EMBL/GenBank/DDBJ databases">
        <title>Identification and distribution of gene clusters putatively required for synthesis of sphingolipid metabolism inhibitors in phylogenetically diverse species of the filamentous fungus Fusarium.</title>
        <authorList>
            <person name="Kim H.-S."/>
            <person name="Busman M."/>
            <person name="Brown D.W."/>
            <person name="Divon H."/>
            <person name="Uhlig S."/>
            <person name="Proctor R.H."/>
        </authorList>
    </citation>
    <scope>NUCLEOTIDE SEQUENCE [LARGE SCALE GENOMIC DNA]</scope>
    <source>
        <strain evidence="6 7">NRRL 20459</strain>
    </source>
</reference>
<dbReference type="PANTHER" id="PTHR43004">
    <property type="entry name" value="TRK SYSTEM POTASSIUM UPTAKE PROTEIN"/>
    <property type="match status" value="1"/>
</dbReference>
<dbReference type="Pfam" id="PF21274">
    <property type="entry name" value="Rng_hyd_C"/>
    <property type="match status" value="1"/>
</dbReference>
<keyword evidence="2" id="KW-0274">FAD</keyword>
<evidence type="ECO:0000259" key="5">
    <source>
        <dbReference type="Pfam" id="PF01494"/>
    </source>
</evidence>
<name>A0A8H4L3D6_9HYPO</name>
<dbReference type="Gene3D" id="3.50.50.60">
    <property type="entry name" value="FAD/NAD(P)-binding domain"/>
    <property type="match status" value="1"/>
</dbReference>
<protein>
    <submittedName>
        <fullName evidence="6">Monooxygenase FAD-binding</fullName>
    </submittedName>
</protein>
<dbReference type="Gene3D" id="3.40.30.120">
    <property type="match status" value="1"/>
</dbReference>
<dbReference type="PRINTS" id="PR00420">
    <property type="entry name" value="RNGMNOXGNASE"/>
</dbReference>
<dbReference type="GO" id="GO:0071949">
    <property type="term" value="F:FAD binding"/>
    <property type="evidence" value="ECO:0007669"/>
    <property type="project" value="InterPro"/>
</dbReference>
<comment type="caution">
    <text evidence="6">The sequence shown here is derived from an EMBL/GenBank/DDBJ whole genome shotgun (WGS) entry which is preliminary data.</text>
</comment>
<dbReference type="InterPro" id="IPR036188">
    <property type="entry name" value="FAD/NAD-bd_sf"/>
</dbReference>
<keyword evidence="7" id="KW-1185">Reference proteome</keyword>
<dbReference type="GO" id="GO:0016709">
    <property type="term" value="F:oxidoreductase activity, acting on paired donors, with incorporation or reduction of molecular oxygen, NAD(P)H as one donor, and incorporation of one atom of oxygen"/>
    <property type="evidence" value="ECO:0007669"/>
    <property type="project" value="UniProtKB-ARBA"/>
</dbReference>
<dbReference type="Proteomes" id="UP000554235">
    <property type="component" value="Unassembled WGS sequence"/>
</dbReference>
<keyword evidence="6" id="KW-0503">Monooxygenase</keyword>
<keyword evidence="1" id="KW-0285">Flavoprotein</keyword>
<dbReference type="InterPro" id="IPR050641">
    <property type="entry name" value="RIFMO-like"/>
</dbReference>
<dbReference type="AlphaFoldDB" id="A0A8H4L3D6"/>
<dbReference type="EMBL" id="JAADYS010001575">
    <property type="protein sequence ID" value="KAF4462187.1"/>
    <property type="molecule type" value="Genomic_DNA"/>
</dbReference>
<evidence type="ECO:0000256" key="3">
    <source>
        <dbReference type="ARBA" id="ARBA00023002"/>
    </source>
</evidence>
<dbReference type="PANTHER" id="PTHR43004:SF8">
    <property type="entry name" value="FAD-BINDING DOMAIN-CONTAINING PROTEIN-RELATED"/>
    <property type="match status" value="1"/>
</dbReference>